<dbReference type="RefSeq" id="WP_255914282.1">
    <property type="nucleotide sequence ID" value="NZ_JANFQO010000008.1"/>
</dbReference>
<keyword evidence="6" id="KW-0812">Transmembrane</keyword>
<comment type="subunit">
    <text evidence="9">Type II secretion is composed of four main components: the outer membrane complex, the inner membrane complex, the cytoplasmic secretion ATPase and the periplasm-spanning pseudopilus.</text>
</comment>
<dbReference type="InterPro" id="IPR045584">
    <property type="entry name" value="Pilin-like"/>
</dbReference>
<evidence type="ECO:0000256" key="8">
    <source>
        <dbReference type="ARBA" id="ARBA00023136"/>
    </source>
</evidence>
<keyword evidence="3" id="KW-1003">Cell membrane</keyword>
<feature type="domain" description="Type II secretion system protein GspI C-terminal" evidence="10">
    <location>
        <begin position="56"/>
        <end position="133"/>
    </location>
</feature>
<proteinExistence type="inferred from homology"/>
<dbReference type="EMBL" id="JANFQO010000008">
    <property type="protein sequence ID" value="MCQ4165195.1"/>
    <property type="molecule type" value="Genomic_DNA"/>
</dbReference>
<evidence type="ECO:0000256" key="7">
    <source>
        <dbReference type="ARBA" id="ARBA00022989"/>
    </source>
</evidence>
<evidence type="ECO:0000259" key="10">
    <source>
        <dbReference type="Pfam" id="PF02501"/>
    </source>
</evidence>
<comment type="PTM">
    <text evidence="9">Cleaved by prepilin peptidase.</text>
</comment>
<evidence type="ECO:0000256" key="4">
    <source>
        <dbReference type="ARBA" id="ARBA00022481"/>
    </source>
</evidence>
<accession>A0ABT1QSC3</accession>
<dbReference type="Gene3D" id="3.30.1300.30">
    <property type="entry name" value="GSPII I/J protein-like"/>
    <property type="match status" value="1"/>
</dbReference>
<keyword evidence="5 9" id="KW-0997">Cell inner membrane</keyword>
<keyword evidence="8" id="KW-0472">Membrane</keyword>
<comment type="function">
    <text evidence="9">Component of the type II secretion system required for the energy-dependent secretion of extracellular factors such as proteases and toxins from the periplasm.</text>
</comment>
<evidence type="ECO:0000256" key="2">
    <source>
        <dbReference type="ARBA" id="ARBA00008358"/>
    </source>
</evidence>
<evidence type="ECO:0000313" key="12">
    <source>
        <dbReference type="Proteomes" id="UP001165498"/>
    </source>
</evidence>
<sequence>MLRAESRRRPRRAAPAERSGRGFTLLEVLIALVVLSLALTALVHAASVSTRDFSGLRERSYAGWIAANVLSETRLKERLPEAGRRDGQLNYAGRPWFWRLQISTTQDAQIRRLDVQVYTDAQRSDPVAQLSGFTGDSIAP</sequence>
<evidence type="ECO:0000256" key="3">
    <source>
        <dbReference type="ARBA" id="ARBA00022475"/>
    </source>
</evidence>
<comment type="similarity">
    <text evidence="2 9">Belongs to the GSP I family.</text>
</comment>
<gene>
    <name evidence="11" type="primary">gspI</name>
    <name evidence="11" type="ORF">NM961_10785</name>
</gene>
<dbReference type="NCBIfam" id="TIGR02532">
    <property type="entry name" value="IV_pilin_GFxxxE"/>
    <property type="match status" value="1"/>
</dbReference>
<dbReference type="InterPro" id="IPR003413">
    <property type="entry name" value="T2SS_GspI_C"/>
</dbReference>
<dbReference type="PANTHER" id="PTHR38779:SF2">
    <property type="entry name" value="TYPE II SECRETION SYSTEM PROTEIN I-RELATED"/>
    <property type="match status" value="1"/>
</dbReference>
<dbReference type="Proteomes" id="UP001165498">
    <property type="component" value="Unassembled WGS sequence"/>
</dbReference>
<dbReference type="InterPro" id="IPR012902">
    <property type="entry name" value="N_methyl_site"/>
</dbReference>
<name>A0ABT1QSC3_9GAMM</name>
<comment type="subcellular location">
    <subcellularLocation>
        <location evidence="1 9">Cell inner membrane</location>
        <topology evidence="1 9">Single-pass membrane protein</topology>
    </subcellularLocation>
</comment>
<evidence type="ECO:0000256" key="9">
    <source>
        <dbReference type="RuleBase" id="RU368030"/>
    </source>
</evidence>
<evidence type="ECO:0000256" key="5">
    <source>
        <dbReference type="ARBA" id="ARBA00022519"/>
    </source>
</evidence>
<keyword evidence="4 9" id="KW-0488">Methylation</keyword>
<evidence type="ECO:0000313" key="11">
    <source>
        <dbReference type="EMBL" id="MCQ4165195.1"/>
    </source>
</evidence>
<dbReference type="PROSITE" id="PS00409">
    <property type="entry name" value="PROKAR_NTER_METHYL"/>
    <property type="match status" value="1"/>
</dbReference>
<dbReference type="Pfam" id="PF07963">
    <property type="entry name" value="N_methyl"/>
    <property type="match status" value="1"/>
</dbReference>
<keyword evidence="7" id="KW-1133">Transmembrane helix</keyword>
<comment type="caution">
    <text evidence="11">The sequence shown here is derived from an EMBL/GenBank/DDBJ whole genome shotgun (WGS) entry which is preliminary data.</text>
</comment>
<keyword evidence="12" id="KW-1185">Reference proteome</keyword>
<dbReference type="InterPro" id="IPR010052">
    <property type="entry name" value="T2SS_protein-GspI"/>
</dbReference>
<dbReference type="SUPFAM" id="SSF54523">
    <property type="entry name" value="Pili subunits"/>
    <property type="match status" value="1"/>
</dbReference>
<evidence type="ECO:0000256" key="1">
    <source>
        <dbReference type="ARBA" id="ARBA00004377"/>
    </source>
</evidence>
<evidence type="ECO:0000256" key="6">
    <source>
        <dbReference type="ARBA" id="ARBA00022692"/>
    </source>
</evidence>
<dbReference type="Pfam" id="PF02501">
    <property type="entry name" value="T2SSI"/>
    <property type="match status" value="1"/>
</dbReference>
<dbReference type="PANTHER" id="PTHR38779">
    <property type="entry name" value="TYPE II SECRETION SYSTEM PROTEIN I-RELATED"/>
    <property type="match status" value="1"/>
</dbReference>
<organism evidence="11 12">
    <name type="scientific">Tahibacter harae</name>
    <dbReference type="NCBI Taxonomy" id="2963937"/>
    <lineage>
        <taxon>Bacteria</taxon>
        <taxon>Pseudomonadati</taxon>
        <taxon>Pseudomonadota</taxon>
        <taxon>Gammaproteobacteria</taxon>
        <taxon>Lysobacterales</taxon>
        <taxon>Rhodanobacteraceae</taxon>
        <taxon>Tahibacter</taxon>
    </lineage>
</organism>
<reference evidence="11" key="1">
    <citation type="submission" date="2022-07" db="EMBL/GenBank/DDBJ databases">
        <title>Tahibacter sp., a new gammaproteobacterium isolated from the silt sample collected at pig farm.</title>
        <authorList>
            <person name="Chen H."/>
        </authorList>
    </citation>
    <scope>NUCLEOTIDE SEQUENCE</scope>
    <source>
        <strain evidence="11">P2K</strain>
    </source>
</reference>
<protein>
    <recommendedName>
        <fullName evidence="9">Type II secretion system protein I</fullName>
        <shortName evidence="9">T2SS minor pseudopilin I</shortName>
    </recommendedName>
</protein>
<dbReference type="NCBIfam" id="TIGR01707">
    <property type="entry name" value="gspI"/>
    <property type="match status" value="1"/>
</dbReference>